<dbReference type="Gene3D" id="1.10.1670.10">
    <property type="entry name" value="Helix-hairpin-Helix base-excision DNA repair enzymes (C-terminal)"/>
    <property type="match status" value="1"/>
</dbReference>
<keyword evidence="6 12" id="KW-0408">Iron</keyword>
<evidence type="ECO:0000256" key="7">
    <source>
        <dbReference type="ARBA" id="ARBA00023014"/>
    </source>
</evidence>
<feature type="domain" description="HhH-GPD" evidence="13">
    <location>
        <begin position="40"/>
        <end position="187"/>
    </location>
</feature>
<evidence type="ECO:0000256" key="6">
    <source>
        <dbReference type="ARBA" id="ARBA00023004"/>
    </source>
</evidence>
<keyword evidence="11 12" id="KW-0326">Glycosidase</keyword>
<dbReference type="InterPro" id="IPR004035">
    <property type="entry name" value="Endouclease-III_FeS-bd_BS"/>
</dbReference>
<evidence type="ECO:0000256" key="8">
    <source>
        <dbReference type="ARBA" id="ARBA00023125"/>
    </source>
</evidence>
<keyword evidence="7 12" id="KW-0411">Iron-sulfur</keyword>
<dbReference type="KEGG" id="ttk:TST_1306"/>
<dbReference type="PATRIC" id="fig|1298851.3.peg.1380"/>
<dbReference type="Pfam" id="PF00730">
    <property type="entry name" value="HhH-GPD"/>
    <property type="match status" value="1"/>
</dbReference>
<keyword evidence="9 12" id="KW-0234">DNA repair</keyword>
<dbReference type="SUPFAM" id="SSF48150">
    <property type="entry name" value="DNA-glycosylase"/>
    <property type="match status" value="1"/>
</dbReference>
<dbReference type="NCBIfam" id="TIGR01083">
    <property type="entry name" value="nth"/>
    <property type="match status" value="1"/>
</dbReference>
<dbReference type="Gene3D" id="1.10.340.30">
    <property type="entry name" value="Hypothetical protein, domain 2"/>
    <property type="match status" value="1"/>
</dbReference>
<dbReference type="STRING" id="1298851.TST_1306"/>
<dbReference type="FunFam" id="1.10.1670.10:FF:000001">
    <property type="entry name" value="Endonuclease III"/>
    <property type="match status" value="1"/>
</dbReference>
<dbReference type="GO" id="GO:0000703">
    <property type="term" value="F:oxidized pyrimidine nucleobase lesion DNA N-glycosylase activity"/>
    <property type="evidence" value="ECO:0007669"/>
    <property type="project" value="TreeGrafter"/>
</dbReference>
<proteinExistence type="inferred from homology"/>
<dbReference type="InterPro" id="IPR005759">
    <property type="entry name" value="Nth"/>
</dbReference>
<dbReference type="InterPro" id="IPR011257">
    <property type="entry name" value="DNA_glycosylase"/>
</dbReference>
<organism evidence="14 15">
    <name type="scientific">Thermosulfidibacter takaii (strain DSM 17441 / JCM 13301 / NBRC 103674 / ABI70S6)</name>
    <dbReference type="NCBI Taxonomy" id="1298851"/>
    <lineage>
        <taxon>Bacteria</taxon>
        <taxon>Pseudomonadati</taxon>
        <taxon>Thermosulfidibacterota</taxon>
        <taxon>Thermosulfidibacteria</taxon>
        <taxon>Thermosulfidibacterales</taxon>
        <taxon>Thermosulfidibacteraceae</taxon>
    </lineage>
</organism>
<dbReference type="InterPro" id="IPR023170">
    <property type="entry name" value="HhH_base_excis_C"/>
</dbReference>
<dbReference type="SMART" id="SM00478">
    <property type="entry name" value="ENDO3c"/>
    <property type="match status" value="1"/>
</dbReference>
<dbReference type="Proteomes" id="UP000063234">
    <property type="component" value="Chromosome"/>
</dbReference>
<dbReference type="GO" id="GO:0046872">
    <property type="term" value="F:metal ion binding"/>
    <property type="evidence" value="ECO:0007669"/>
    <property type="project" value="UniProtKB-KW"/>
</dbReference>
<dbReference type="EC" id="4.2.99.18" evidence="12"/>
<protein>
    <recommendedName>
        <fullName evidence="12">Endonuclease III</fullName>
        <ecNumber evidence="12">4.2.99.18</ecNumber>
    </recommendedName>
    <alternativeName>
        <fullName evidence="12">DNA-(apurinic or apyrimidinic site) lyase</fullName>
    </alternativeName>
</protein>
<feature type="binding site" evidence="12">
    <location>
        <position position="205"/>
    </location>
    <ligand>
        <name>[4Fe-4S] cluster</name>
        <dbReference type="ChEBI" id="CHEBI:49883"/>
    </ligand>
</feature>
<evidence type="ECO:0000256" key="9">
    <source>
        <dbReference type="ARBA" id="ARBA00023204"/>
    </source>
</evidence>
<dbReference type="GO" id="GO:0051539">
    <property type="term" value="F:4 iron, 4 sulfur cluster binding"/>
    <property type="evidence" value="ECO:0007669"/>
    <property type="project" value="UniProtKB-UniRule"/>
</dbReference>
<evidence type="ECO:0000259" key="13">
    <source>
        <dbReference type="SMART" id="SM00478"/>
    </source>
</evidence>
<comment type="catalytic activity">
    <reaction evidence="12">
        <text>2'-deoxyribonucleotide-(2'-deoxyribose 5'-phosphate)-2'-deoxyribonucleotide-DNA = a 3'-end 2'-deoxyribonucleotide-(2,3-dehydro-2,3-deoxyribose 5'-phosphate)-DNA + a 5'-end 5'-phospho-2'-deoxyribonucleoside-DNA + H(+)</text>
        <dbReference type="Rhea" id="RHEA:66592"/>
        <dbReference type="Rhea" id="RHEA-COMP:13180"/>
        <dbReference type="Rhea" id="RHEA-COMP:16897"/>
        <dbReference type="Rhea" id="RHEA-COMP:17067"/>
        <dbReference type="ChEBI" id="CHEBI:15378"/>
        <dbReference type="ChEBI" id="CHEBI:136412"/>
        <dbReference type="ChEBI" id="CHEBI:157695"/>
        <dbReference type="ChEBI" id="CHEBI:167181"/>
        <dbReference type="EC" id="4.2.99.18"/>
    </reaction>
</comment>
<gene>
    <name evidence="12 14" type="primary">nth</name>
    <name evidence="14" type="ORF">TST_1306</name>
</gene>
<evidence type="ECO:0000256" key="4">
    <source>
        <dbReference type="ARBA" id="ARBA00022763"/>
    </source>
</evidence>
<evidence type="ECO:0000256" key="2">
    <source>
        <dbReference type="ARBA" id="ARBA00022485"/>
    </source>
</evidence>
<sequence>MIEKVLERIEKEYPKWKEPVVTKMARKKKDPFKVLISCLLSLRTKDEVTKEASKRLFERAKTPEEMIKLSEEEIARLIYPVGFYNNKAKIIREISKTLLEKYGGKVPDSLEELLKLKGVGRKTANLVLVEGFDKPGICVDTHVHRICNRLGWVTTKTPEETEMALRKILPQKYWKEINRWFVAFGKTICKPVSPLCSQCPVSDLCPKIGATKSR</sequence>
<dbReference type="GO" id="GO:0003677">
    <property type="term" value="F:DNA binding"/>
    <property type="evidence" value="ECO:0007669"/>
    <property type="project" value="UniProtKB-UniRule"/>
</dbReference>
<comment type="similarity">
    <text evidence="1 12">Belongs to the Nth/MutY family.</text>
</comment>
<evidence type="ECO:0000256" key="3">
    <source>
        <dbReference type="ARBA" id="ARBA00022723"/>
    </source>
</evidence>
<feature type="binding site" evidence="12">
    <location>
        <position position="189"/>
    </location>
    <ligand>
        <name>[4Fe-4S] cluster</name>
        <dbReference type="ChEBI" id="CHEBI:49883"/>
    </ligand>
</feature>
<evidence type="ECO:0000256" key="10">
    <source>
        <dbReference type="ARBA" id="ARBA00023239"/>
    </source>
</evidence>
<dbReference type="PROSITE" id="PS00764">
    <property type="entry name" value="ENDONUCLEASE_III_1"/>
    <property type="match status" value="1"/>
</dbReference>
<dbReference type="InterPro" id="IPR003265">
    <property type="entry name" value="HhH-GPD_domain"/>
</dbReference>
<keyword evidence="4 12" id="KW-0227">DNA damage</keyword>
<dbReference type="SMART" id="SM00525">
    <property type="entry name" value="FES"/>
    <property type="match status" value="1"/>
</dbReference>
<feature type="binding site" evidence="12">
    <location>
        <position position="199"/>
    </location>
    <ligand>
        <name>[4Fe-4S] cluster</name>
        <dbReference type="ChEBI" id="CHEBI:49883"/>
    </ligand>
</feature>
<dbReference type="PANTHER" id="PTHR43286:SF1">
    <property type="entry name" value="ENDONUCLEASE III-LIKE PROTEIN 1"/>
    <property type="match status" value="1"/>
</dbReference>
<comment type="cofactor">
    <cofactor evidence="12">
        <name>[4Fe-4S] cluster</name>
        <dbReference type="ChEBI" id="CHEBI:49883"/>
    </cofactor>
    <text evidence="12">Binds 1 [4Fe-4S] cluster.</text>
</comment>
<dbReference type="InterPro" id="IPR003651">
    <property type="entry name" value="Endonuclease3_FeS-loop_motif"/>
</dbReference>
<name>A0A0S3QUS9_THET7</name>
<keyword evidence="3 12" id="KW-0479">Metal-binding</keyword>
<dbReference type="GO" id="GO:0006285">
    <property type="term" value="P:base-excision repair, AP site formation"/>
    <property type="evidence" value="ECO:0007669"/>
    <property type="project" value="TreeGrafter"/>
</dbReference>
<dbReference type="InterPro" id="IPR000445">
    <property type="entry name" value="HhH_motif"/>
</dbReference>
<keyword evidence="14" id="KW-0255">Endonuclease</keyword>
<dbReference type="PANTHER" id="PTHR43286">
    <property type="entry name" value="ENDONUCLEASE III-LIKE PROTEIN 1"/>
    <property type="match status" value="1"/>
</dbReference>
<dbReference type="Pfam" id="PF00633">
    <property type="entry name" value="HHH"/>
    <property type="match status" value="1"/>
</dbReference>
<accession>A0A0S3QUS9</accession>
<evidence type="ECO:0000256" key="12">
    <source>
        <dbReference type="HAMAP-Rule" id="MF_00942"/>
    </source>
</evidence>
<evidence type="ECO:0000313" key="14">
    <source>
        <dbReference type="EMBL" id="BAT72093.1"/>
    </source>
</evidence>
<dbReference type="GO" id="GO:0140078">
    <property type="term" value="F:class I DNA-(apurinic or apyrimidinic site) endonuclease activity"/>
    <property type="evidence" value="ECO:0007669"/>
    <property type="project" value="UniProtKB-EC"/>
</dbReference>
<dbReference type="FunFam" id="1.10.340.30:FF:000001">
    <property type="entry name" value="Endonuclease III"/>
    <property type="match status" value="1"/>
</dbReference>
<keyword evidence="10 12" id="KW-0456">Lyase</keyword>
<evidence type="ECO:0000313" key="15">
    <source>
        <dbReference type="Proteomes" id="UP000063234"/>
    </source>
</evidence>
<keyword evidence="5 12" id="KW-0378">Hydrolase</keyword>
<dbReference type="CDD" id="cd00056">
    <property type="entry name" value="ENDO3c"/>
    <property type="match status" value="1"/>
</dbReference>
<comment type="function">
    <text evidence="12">DNA repair enzyme that has both DNA N-glycosylase activity and AP-lyase activity. The DNA N-glycosylase activity releases various damaged pyrimidines from DNA by cleaving the N-glycosidic bond, leaving an AP (apurinic/apyrimidinic) site. The AP-lyase activity cleaves the phosphodiester bond 3' to the AP site by a beta-elimination, leaving a 3'-terminal unsaturated sugar and a product with a terminal 5'-phosphate.</text>
</comment>
<keyword evidence="2 12" id="KW-0004">4Fe-4S</keyword>
<keyword evidence="15" id="KW-1185">Reference proteome</keyword>
<keyword evidence="8 12" id="KW-0238">DNA-binding</keyword>
<dbReference type="PIRSF" id="PIRSF001435">
    <property type="entry name" value="Nth"/>
    <property type="match status" value="1"/>
</dbReference>
<dbReference type="EMBL" id="AP013035">
    <property type="protein sequence ID" value="BAT72093.1"/>
    <property type="molecule type" value="Genomic_DNA"/>
</dbReference>
<evidence type="ECO:0000256" key="1">
    <source>
        <dbReference type="ARBA" id="ARBA00008343"/>
    </source>
</evidence>
<dbReference type="Pfam" id="PF10576">
    <property type="entry name" value="EndIII_4Fe-2S"/>
    <property type="match status" value="1"/>
</dbReference>
<dbReference type="GO" id="GO:0006289">
    <property type="term" value="P:nucleotide-excision repair"/>
    <property type="evidence" value="ECO:0007669"/>
    <property type="project" value="TreeGrafter"/>
</dbReference>
<feature type="binding site" evidence="12">
    <location>
        <position position="196"/>
    </location>
    <ligand>
        <name>[4Fe-4S] cluster</name>
        <dbReference type="ChEBI" id="CHEBI:49883"/>
    </ligand>
</feature>
<dbReference type="AlphaFoldDB" id="A0A0S3QUS9"/>
<evidence type="ECO:0000256" key="5">
    <source>
        <dbReference type="ARBA" id="ARBA00022801"/>
    </source>
</evidence>
<dbReference type="HAMAP" id="MF_00942">
    <property type="entry name" value="Nth"/>
    <property type="match status" value="1"/>
</dbReference>
<evidence type="ECO:0000256" key="11">
    <source>
        <dbReference type="ARBA" id="ARBA00023295"/>
    </source>
</evidence>
<reference evidence="15" key="1">
    <citation type="journal article" date="2018" name="Science">
        <title>A primordial and reversible TCA cycle in a facultatively chemolithoautotrophic thermophile.</title>
        <authorList>
            <person name="Nunoura T."/>
            <person name="Chikaraishi Y."/>
            <person name="Izaki R."/>
            <person name="Suwa T."/>
            <person name="Sato T."/>
            <person name="Harada T."/>
            <person name="Mori K."/>
            <person name="Kato Y."/>
            <person name="Miyazaki M."/>
            <person name="Shimamura S."/>
            <person name="Yanagawa K."/>
            <person name="Shuto A."/>
            <person name="Ohkouchi N."/>
            <person name="Fujita N."/>
            <person name="Takaki Y."/>
            <person name="Atomi H."/>
            <person name="Takai K."/>
        </authorList>
    </citation>
    <scope>NUCLEOTIDE SEQUENCE [LARGE SCALE GENOMIC DNA]</scope>
    <source>
        <strain evidence="15">DSM 17441 / JCM 13301 / NBRC 103674 / ABI70S6</strain>
    </source>
</reference>
<keyword evidence="14" id="KW-0540">Nuclease</keyword>